<feature type="compositionally biased region" description="Basic and acidic residues" evidence="1">
    <location>
        <begin position="181"/>
        <end position="190"/>
    </location>
</feature>
<feature type="compositionally biased region" description="Low complexity" evidence="1">
    <location>
        <begin position="22"/>
        <end position="32"/>
    </location>
</feature>
<evidence type="ECO:0000313" key="2">
    <source>
        <dbReference type="EMBL" id="KAH3854084.1"/>
    </source>
</evidence>
<name>A0A9D4R3Y3_DREPO</name>
<reference evidence="2" key="2">
    <citation type="submission" date="2020-11" db="EMBL/GenBank/DDBJ databases">
        <authorList>
            <person name="McCartney M.A."/>
            <person name="Auch B."/>
            <person name="Kono T."/>
            <person name="Mallez S."/>
            <person name="Becker A."/>
            <person name="Gohl D.M."/>
            <person name="Silverstein K.A.T."/>
            <person name="Koren S."/>
            <person name="Bechman K.B."/>
            <person name="Herman A."/>
            <person name="Abrahante J.E."/>
            <person name="Garbe J."/>
        </authorList>
    </citation>
    <scope>NUCLEOTIDE SEQUENCE</scope>
    <source>
        <strain evidence="2">Duluth1</strain>
        <tissue evidence="2">Whole animal</tissue>
    </source>
</reference>
<gene>
    <name evidence="2" type="ORF">DPMN_096623</name>
</gene>
<feature type="region of interest" description="Disordered" evidence="1">
    <location>
        <begin position="164"/>
        <end position="238"/>
    </location>
</feature>
<feature type="compositionally biased region" description="Acidic residues" evidence="1">
    <location>
        <begin position="33"/>
        <end position="43"/>
    </location>
</feature>
<dbReference type="EMBL" id="JAIWYP010000003">
    <property type="protein sequence ID" value="KAH3854084.1"/>
    <property type="molecule type" value="Genomic_DNA"/>
</dbReference>
<feature type="compositionally biased region" description="Polar residues" evidence="1">
    <location>
        <begin position="127"/>
        <end position="144"/>
    </location>
</feature>
<feature type="region of interest" description="Disordered" evidence="1">
    <location>
        <begin position="113"/>
        <end position="144"/>
    </location>
</feature>
<accession>A0A9D4R3Y3</accession>
<dbReference type="Proteomes" id="UP000828390">
    <property type="component" value="Unassembled WGS sequence"/>
</dbReference>
<feature type="compositionally biased region" description="Basic and acidic residues" evidence="1">
    <location>
        <begin position="201"/>
        <end position="231"/>
    </location>
</feature>
<feature type="region of interest" description="Disordered" evidence="1">
    <location>
        <begin position="1"/>
        <end position="96"/>
    </location>
</feature>
<feature type="compositionally biased region" description="Acidic residues" evidence="1">
    <location>
        <begin position="10"/>
        <end position="21"/>
    </location>
</feature>
<organism evidence="2 3">
    <name type="scientific">Dreissena polymorpha</name>
    <name type="common">Zebra mussel</name>
    <name type="synonym">Mytilus polymorpha</name>
    <dbReference type="NCBI Taxonomy" id="45954"/>
    <lineage>
        <taxon>Eukaryota</taxon>
        <taxon>Metazoa</taxon>
        <taxon>Spiralia</taxon>
        <taxon>Lophotrochozoa</taxon>
        <taxon>Mollusca</taxon>
        <taxon>Bivalvia</taxon>
        <taxon>Autobranchia</taxon>
        <taxon>Heteroconchia</taxon>
        <taxon>Euheterodonta</taxon>
        <taxon>Imparidentia</taxon>
        <taxon>Neoheterodontei</taxon>
        <taxon>Myida</taxon>
        <taxon>Dreissenoidea</taxon>
        <taxon>Dreissenidae</taxon>
        <taxon>Dreissena</taxon>
    </lineage>
</organism>
<sequence length="248" mass="28546">MKSIERDKDEVDDNVYTDANDDSAAAAAAAAAADDDDDDDDDESNAKASEQAHLNEQISSVLGDSKPTYPSPGYNGKSGPESPSKAQPVNFHKKKRDIRTAEFIVNNLKQQKDAEEAFQRRQEQKLSKSNTVSPLNNISYSQNNIDEAVVDKYKHNRRSIIGDRIDEMAENQTQDNDENYGEEHYQDQRDPYNQGVENGEEENRYDNGEEDNRYDNREEENRYDNVERNGYQDEQYDNFFKEKQHIKL</sequence>
<evidence type="ECO:0000256" key="1">
    <source>
        <dbReference type="SAM" id="MobiDB-lite"/>
    </source>
</evidence>
<proteinExistence type="predicted"/>
<protein>
    <submittedName>
        <fullName evidence="2">Uncharacterized protein</fullName>
    </submittedName>
</protein>
<feature type="compositionally biased region" description="Basic and acidic residues" evidence="1">
    <location>
        <begin position="113"/>
        <end position="126"/>
    </location>
</feature>
<evidence type="ECO:0000313" key="3">
    <source>
        <dbReference type="Proteomes" id="UP000828390"/>
    </source>
</evidence>
<keyword evidence="3" id="KW-1185">Reference proteome</keyword>
<dbReference type="AlphaFoldDB" id="A0A9D4R3Y3"/>
<comment type="caution">
    <text evidence="2">The sequence shown here is derived from an EMBL/GenBank/DDBJ whole genome shotgun (WGS) entry which is preliminary data.</text>
</comment>
<feature type="compositionally biased region" description="Polar residues" evidence="1">
    <location>
        <begin position="52"/>
        <end position="62"/>
    </location>
</feature>
<reference evidence="2" key="1">
    <citation type="journal article" date="2019" name="bioRxiv">
        <title>The Genome of the Zebra Mussel, Dreissena polymorpha: A Resource for Invasive Species Research.</title>
        <authorList>
            <person name="McCartney M.A."/>
            <person name="Auch B."/>
            <person name="Kono T."/>
            <person name="Mallez S."/>
            <person name="Zhang Y."/>
            <person name="Obille A."/>
            <person name="Becker A."/>
            <person name="Abrahante J.E."/>
            <person name="Garbe J."/>
            <person name="Badalamenti J.P."/>
            <person name="Herman A."/>
            <person name="Mangelson H."/>
            <person name="Liachko I."/>
            <person name="Sullivan S."/>
            <person name="Sone E.D."/>
            <person name="Koren S."/>
            <person name="Silverstein K.A.T."/>
            <person name="Beckman K.B."/>
            <person name="Gohl D.M."/>
        </authorList>
    </citation>
    <scope>NUCLEOTIDE SEQUENCE</scope>
    <source>
        <strain evidence="2">Duluth1</strain>
        <tissue evidence="2">Whole animal</tissue>
    </source>
</reference>